<proteinExistence type="predicted"/>
<evidence type="ECO:0000313" key="2">
    <source>
        <dbReference type="Proteomes" id="UP001283361"/>
    </source>
</evidence>
<gene>
    <name evidence="1" type="ORF">RRG08_041163</name>
</gene>
<organism evidence="1 2">
    <name type="scientific">Elysia crispata</name>
    <name type="common">lettuce slug</name>
    <dbReference type="NCBI Taxonomy" id="231223"/>
    <lineage>
        <taxon>Eukaryota</taxon>
        <taxon>Metazoa</taxon>
        <taxon>Spiralia</taxon>
        <taxon>Lophotrochozoa</taxon>
        <taxon>Mollusca</taxon>
        <taxon>Gastropoda</taxon>
        <taxon>Heterobranchia</taxon>
        <taxon>Euthyneura</taxon>
        <taxon>Panpulmonata</taxon>
        <taxon>Sacoglossa</taxon>
        <taxon>Placobranchoidea</taxon>
        <taxon>Plakobranchidae</taxon>
        <taxon>Elysia</taxon>
    </lineage>
</organism>
<dbReference type="Proteomes" id="UP001283361">
    <property type="component" value="Unassembled WGS sequence"/>
</dbReference>
<comment type="caution">
    <text evidence="1">The sequence shown here is derived from an EMBL/GenBank/DDBJ whole genome shotgun (WGS) entry which is preliminary data.</text>
</comment>
<name>A0AAE1CPB1_9GAST</name>
<dbReference type="AlphaFoldDB" id="A0AAE1CPB1"/>
<keyword evidence="2" id="KW-1185">Reference proteome</keyword>
<dbReference type="EMBL" id="JAWDGP010007341">
    <property type="protein sequence ID" value="KAK3724681.1"/>
    <property type="molecule type" value="Genomic_DNA"/>
</dbReference>
<accession>A0AAE1CPB1</accession>
<protein>
    <submittedName>
        <fullName evidence="1">Uncharacterized protein</fullName>
    </submittedName>
</protein>
<reference evidence="1" key="1">
    <citation type="journal article" date="2023" name="G3 (Bethesda)">
        <title>A reference genome for the long-term kleptoplast-retaining sea slug Elysia crispata morphotype clarki.</title>
        <authorList>
            <person name="Eastman K.E."/>
            <person name="Pendleton A.L."/>
            <person name="Shaikh M.A."/>
            <person name="Suttiyut T."/>
            <person name="Ogas R."/>
            <person name="Tomko P."/>
            <person name="Gavelis G."/>
            <person name="Widhalm J.R."/>
            <person name="Wisecaver J.H."/>
        </authorList>
    </citation>
    <scope>NUCLEOTIDE SEQUENCE</scope>
    <source>
        <strain evidence="1">ECLA1</strain>
    </source>
</reference>
<evidence type="ECO:0000313" key="1">
    <source>
        <dbReference type="EMBL" id="KAK3724681.1"/>
    </source>
</evidence>
<sequence>MERADKKSLHLLCLLHQGSPQSRGYLAYDLTQCHKSLFTSKDPTTGLEGTILDIGKLNTAGASRFT</sequence>